<dbReference type="Gene3D" id="1.10.10.1940">
    <property type="match status" value="1"/>
</dbReference>
<dbReference type="SMART" id="SM00254">
    <property type="entry name" value="ShKT"/>
    <property type="match status" value="2"/>
</dbReference>
<keyword evidence="4" id="KW-1185">Reference proteome</keyword>
<dbReference type="eggNOG" id="ENOG502SG1P">
    <property type="taxonomic scope" value="Eukaryota"/>
</dbReference>
<evidence type="ECO:0000259" key="2">
    <source>
        <dbReference type="PROSITE" id="PS51670"/>
    </source>
</evidence>
<organism evidence="4">
    <name type="scientific">Caenorhabditis brenneri</name>
    <name type="common">Nematode worm</name>
    <dbReference type="NCBI Taxonomy" id="135651"/>
    <lineage>
        <taxon>Eukaryota</taxon>
        <taxon>Metazoa</taxon>
        <taxon>Ecdysozoa</taxon>
        <taxon>Nematoda</taxon>
        <taxon>Chromadorea</taxon>
        <taxon>Rhabditida</taxon>
        <taxon>Rhabditina</taxon>
        <taxon>Rhabditomorpha</taxon>
        <taxon>Rhabditoidea</taxon>
        <taxon>Rhabditidae</taxon>
        <taxon>Peloderinae</taxon>
        <taxon>Caenorhabditis</taxon>
    </lineage>
</organism>
<proteinExistence type="predicted"/>
<dbReference type="FunCoup" id="G0PMN5">
    <property type="interactions" value="2"/>
</dbReference>
<comment type="caution">
    <text evidence="1">Lacks conserved residue(s) required for the propagation of feature annotation.</text>
</comment>
<dbReference type="InterPro" id="IPR003582">
    <property type="entry name" value="ShKT_dom"/>
</dbReference>
<dbReference type="OMA" id="TTDCQDY"/>
<protein>
    <recommendedName>
        <fullName evidence="2">ShKT domain-containing protein</fullName>
    </recommendedName>
</protein>
<dbReference type="Proteomes" id="UP000008068">
    <property type="component" value="Unassembled WGS sequence"/>
</dbReference>
<feature type="domain" description="ShKT" evidence="2">
    <location>
        <begin position="50"/>
        <end position="87"/>
    </location>
</feature>
<evidence type="ECO:0000313" key="3">
    <source>
        <dbReference type="EMBL" id="EGT38072.1"/>
    </source>
</evidence>
<evidence type="ECO:0000256" key="1">
    <source>
        <dbReference type="PROSITE-ProRule" id="PRU01005"/>
    </source>
</evidence>
<accession>G0PMN5</accession>
<dbReference type="PANTHER" id="PTHR21724">
    <property type="entry name" value="SHKT DOMAIN-CONTAINING PROTEIN"/>
    <property type="match status" value="1"/>
</dbReference>
<dbReference type="InParanoid" id="G0PMN5"/>
<dbReference type="Pfam" id="PF01549">
    <property type="entry name" value="ShK"/>
    <property type="match status" value="2"/>
</dbReference>
<sequence length="108" mass="11958">MDDPTTDCQDYAALCNNKMYQQFLDVFCPKTCGLCPGDTTVSPVTVSPNCVDSNPNCKNWVKEGYCTACFVDCSDRVKNCAKSCGFCNPGSCLNCKTRQKFVNFVNFE</sequence>
<dbReference type="PROSITE" id="PS51670">
    <property type="entry name" value="SHKT"/>
    <property type="match status" value="2"/>
</dbReference>
<reference evidence="4" key="1">
    <citation type="submission" date="2011-07" db="EMBL/GenBank/DDBJ databases">
        <authorList>
            <consortium name="Caenorhabditis brenneri Sequencing and Analysis Consortium"/>
            <person name="Wilson R.K."/>
        </authorList>
    </citation>
    <scope>NUCLEOTIDE SEQUENCE [LARGE SCALE GENOMIC DNA]</scope>
    <source>
        <strain evidence="4">PB2801</strain>
    </source>
</reference>
<evidence type="ECO:0000313" key="4">
    <source>
        <dbReference type="Proteomes" id="UP000008068"/>
    </source>
</evidence>
<dbReference type="HOGENOM" id="CLU_129473_2_0_1"/>
<dbReference type="PANTHER" id="PTHR21724:SF99">
    <property type="entry name" value="SHKT DOMAIN-CONTAINING PROTEIN"/>
    <property type="match status" value="1"/>
</dbReference>
<dbReference type="AlphaFoldDB" id="G0PMN5"/>
<name>G0PMN5_CAEBE</name>
<dbReference type="OrthoDB" id="5826739at2759"/>
<dbReference type="EMBL" id="GL381458">
    <property type="protein sequence ID" value="EGT38072.1"/>
    <property type="molecule type" value="Genomic_DNA"/>
</dbReference>
<dbReference type="STRING" id="135651.G0PMN5"/>
<gene>
    <name evidence="3" type="ORF">CAEBREN_07387</name>
</gene>
<feature type="domain" description="ShKT" evidence="2">
    <location>
        <begin position="1"/>
        <end position="35"/>
    </location>
</feature>